<comment type="caution">
    <text evidence="1">The sequence shown here is derived from an EMBL/GenBank/DDBJ whole genome shotgun (WGS) entry which is preliminary data.</text>
</comment>
<dbReference type="Proteomes" id="UP001140510">
    <property type="component" value="Unassembled WGS sequence"/>
</dbReference>
<sequence length="465" mass="52996">MEYSSPILFLQRTSSLQIFPVCLVSLRANPSLLIKLGLTDTNIPRVRAARSYLKKRDFTIVAHTNTQAGDDPGFNRNVRTCHRLKRNDNVAVVITQADKVTNKKVSARIPYLLDETGRLEVIDTHLQLIKIELTKVQHLIKASRGPNNPDNGLIVELRHKEALYKIHIKHAEILKKEIAVAARNRFKPMMKREHLNKIIIATRETSPNQIRQAKKDLWTIQVLETVLRQTGLPQLASTPSFGARGRGRRPSARVPTGIKIFLMLLRSALDNLCNNGSKVLQDEMTQHMVDVLEQMGSDVRACLDSNQHGVLREFFDNMQKCGKDIEVNLKLARKRVGTERMQTIYGLAYHAPTTKQNRTKYSARTNVFKSVPLVPKIGPYMELKEYIESPVDTHLQSVEAKLLENCETVFSNILHDFENVRPRRRDETPGAMKRRYALGKVVEEAKATFNTDVRAKLLEYGLRLD</sequence>
<gene>
    <name evidence="1" type="ORF">N0V91_011132</name>
</gene>
<name>A0A9W9D0U0_9PLEO</name>
<keyword evidence="2" id="KW-1185">Reference proteome</keyword>
<organism evidence="1 2">
    <name type="scientific">Didymella pomorum</name>
    <dbReference type="NCBI Taxonomy" id="749634"/>
    <lineage>
        <taxon>Eukaryota</taxon>
        <taxon>Fungi</taxon>
        <taxon>Dikarya</taxon>
        <taxon>Ascomycota</taxon>
        <taxon>Pezizomycotina</taxon>
        <taxon>Dothideomycetes</taxon>
        <taxon>Pleosporomycetidae</taxon>
        <taxon>Pleosporales</taxon>
        <taxon>Pleosporineae</taxon>
        <taxon>Didymellaceae</taxon>
        <taxon>Didymella</taxon>
    </lineage>
</organism>
<dbReference type="EMBL" id="JAPEVA010000184">
    <property type="protein sequence ID" value="KAJ4394985.1"/>
    <property type="molecule type" value="Genomic_DNA"/>
</dbReference>
<proteinExistence type="predicted"/>
<reference evidence="1" key="1">
    <citation type="submission" date="2022-10" db="EMBL/GenBank/DDBJ databases">
        <title>Tapping the CABI collections for fungal endophytes: first genome assemblies for Collariella, Neodidymelliopsis, Ascochyta clinopodiicola, Didymella pomorum, Didymosphaeria variabile, Neocosmospora piperis and Neocucurbitaria cava.</title>
        <authorList>
            <person name="Hill R."/>
        </authorList>
    </citation>
    <scope>NUCLEOTIDE SEQUENCE</scope>
    <source>
        <strain evidence="1">IMI 355091</strain>
    </source>
</reference>
<evidence type="ECO:0000313" key="2">
    <source>
        <dbReference type="Proteomes" id="UP001140510"/>
    </source>
</evidence>
<protein>
    <submittedName>
        <fullName evidence="1">Uncharacterized protein</fullName>
    </submittedName>
</protein>
<accession>A0A9W9D0U0</accession>
<evidence type="ECO:0000313" key="1">
    <source>
        <dbReference type="EMBL" id="KAJ4394985.1"/>
    </source>
</evidence>
<dbReference type="OrthoDB" id="410198at2759"/>
<dbReference type="AlphaFoldDB" id="A0A9W9D0U0"/>